<name>A0A7W6DDT6_9SPHN</name>
<organism evidence="1 2">
    <name type="scientific">Sphingobium fontiphilum</name>
    <dbReference type="NCBI Taxonomy" id="944425"/>
    <lineage>
        <taxon>Bacteria</taxon>
        <taxon>Pseudomonadati</taxon>
        <taxon>Pseudomonadota</taxon>
        <taxon>Alphaproteobacteria</taxon>
        <taxon>Sphingomonadales</taxon>
        <taxon>Sphingomonadaceae</taxon>
        <taxon>Sphingobium</taxon>
    </lineage>
</organism>
<dbReference type="Proteomes" id="UP000552757">
    <property type="component" value="Unassembled WGS sequence"/>
</dbReference>
<evidence type="ECO:0000313" key="1">
    <source>
        <dbReference type="EMBL" id="MBB3981415.1"/>
    </source>
</evidence>
<dbReference type="EMBL" id="JACIEB010000002">
    <property type="protein sequence ID" value="MBB3981415.1"/>
    <property type="molecule type" value="Genomic_DNA"/>
</dbReference>
<keyword evidence="2" id="KW-1185">Reference proteome</keyword>
<comment type="caution">
    <text evidence="1">The sequence shown here is derived from an EMBL/GenBank/DDBJ whole genome shotgun (WGS) entry which is preliminary data.</text>
</comment>
<proteinExistence type="predicted"/>
<reference evidence="1 2" key="1">
    <citation type="submission" date="2020-08" db="EMBL/GenBank/DDBJ databases">
        <title>Genomic Encyclopedia of Type Strains, Phase IV (KMG-IV): sequencing the most valuable type-strain genomes for metagenomic binning, comparative biology and taxonomic classification.</title>
        <authorList>
            <person name="Goeker M."/>
        </authorList>
    </citation>
    <scope>NUCLEOTIDE SEQUENCE [LARGE SCALE GENOMIC DNA]</scope>
    <source>
        <strain evidence="1 2">DSM 29348</strain>
    </source>
</reference>
<dbReference type="AlphaFoldDB" id="A0A7W6DDT6"/>
<gene>
    <name evidence="1" type="ORF">GGR44_001062</name>
</gene>
<sequence>MMPPVAIVQAEPEQTISGTVQAGVVCPLLHLSDGRVFALQGVNRKDAPVGASVTVVGRPIMMSTCQQGPAFLVARIITPSSSS</sequence>
<protein>
    <submittedName>
        <fullName evidence="1">Uncharacterized protein</fullName>
    </submittedName>
</protein>
<dbReference type="RefSeq" id="WP_183954417.1">
    <property type="nucleotide sequence ID" value="NZ_JACIEB010000002.1"/>
</dbReference>
<evidence type="ECO:0000313" key="2">
    <source>
        <dbReference type="Proteomes" id="UP000552757"/>
    </source>
</evidence>
<accession>A0A7W6DDT6</accession>